<protein>
    <submittedName>
        <fullName evidence="3">SI1L3 protein</fullName>
    </submittedName>
</protein>
<dbReference type="Proteomes" id="UP000095280">
    <property type="component" value="Unplaced"/>
</dbReference>
<reference evidence="3" key="1">
    <citation type="submission" date="2016-11" db="UniProtKB">
        <authorList>
            <consortium name="WormBaseParasite"/>
        </authorList>
    </citation>
    <scope>IDENTIFICATION</scope>
</reference>
<evidence type="ECO:0000313" key="2">
    <source>
        <dbReference type="Proteomes" id="UP000095280"/>
    </source>
</evidence>
<keyword evidence="2" id="KW-1185">Reference proteome</keyword>
<feature type="compositionally biased region" description="Basic residues" evidence="1">
    <location>
        <begin position="86"/>
        <end position="99"/>
    </location>
</feature>
<evidence type="ECO:0000256" key="1">
    <source>
        <dbReference type="SAM" id="MobiDB-lite"/>
    </source>
</evidence>
<dbReference type="AlphaFoldDB" id="A0A1I8FH74"/>
<proteinExistence type="predicted"/>
<feature type="region of interest" description="Disordered" evidence="1">
    <location>
        <begin position="48"/>
        <end position="115"/>
    </location>
</feature>
<name>A0A1I8FH74_9PLAT</name>
<dbReference type="WBParaSite" id="maker-unitig_33825-snap-gene-0.3-mRNA-1">
    <property type="protein sequence ID" value="maker-unitig_33825-snap-gene-0.3-mRNA-1"/>
    <property type="gene ID" value="maker-unitig_33825-snap-gene-0.3"/>
</dbReference>
<sequence length="129" mass="14371">DGIRAFQGGSGKMALPAKTLYMGFSRGVGRRPQEGRFSAAYIGSVEDRLPPAAPQASSSRRRSSAAELQHQLRRQPFMRTGTGLNLKKRRLDRFSKRPAKLLTEANLPDSSEDSPWHWSIRCNSIVDDT</sequence>
<evidence type="ECO:0000313" key="3">
    <source>
        <dbReference type="WBParaSite" id="maker-unitig_33825-snap-gene-0.3-mRNA-1"/>
    </source>
</evidence>
<organism evidence="2 3">
    <name type="scientific">Macrostomum lignano</name>
    <dbReference type="NCBI Taxonomy" id="282301"/>
    <lineage>
        <taxon>Eukaryota</taxon>
        <taxon>Metazoa</taxon>
        <taxon>Spiralia</taxon>
        <taxon>Lophotrochozoa</taxon>
        <taxon>Platyhelminthes</taxon>
        <taxon>Rhabditophora</taxon>
        <taxon>Macrostomorpha</taxon>
        <taxon>Macrostomida</taxon>
        <taxon>Macrostomidae</taxon>
        <taxon>Macrostomum</taxon>
    </lineage>
</organism>
<accession>A0A1I8FH74</accession>